<evidence type="ECO:0000259" key="1">
    <source>
        <dbReference type="PROSITE" id="PS50995"/>
    </source>
</evidence>
<feature type="domain" description="HTH marR-type" evidence="1">
    <location>
        <begin position="62"/>
        <end position="195"/>
    </location>
</feature>
<protein>
    <submittedName>
        <fullName evidence="2">MarR family winged helix-turn-helix transcriptional regulator</fullName>
    </submittedName>
</protein>
<gene>
    <name evidence="2" type="ORF">ACFQ2C_13195</name>
</gene>
<reference evidence="3" key="1">
    <citation type="journal article" date="2019" name="Int. J. Syst. Evol. Microbiol.">
        <title>The Global Catalogue of Microorganisms (GCM) 10K type strain sequencing project: providing services to taxonomists for standard genome sequencing and annotation.</title>
        <authorList>
            <consortium name="The Broad Institute Genomics Platform"/>
            <consortium name="The Broad Institute Genome Sequencing Center for Infectious Disease"/>
            <person name="Wu L."/>
            <person name="Ma J."/>
        </authorList>
    </citation>
    <scope>NUCLEOTIDE SEQUENCE [LARGE SCALE GENOMIC DNA]</scope>
    <source>
        <strain evidence="3">CCUG 52468</strain>
    </source>
</reference>
<sequence>MEINFLKDLVELIADFEEESKESALYQNNIQGFKDWITDTQRRSIEESEPDWEGKINGRSADSVISTFIVHMNRYGKSYSKAAIQGSDFSGQEDFIYLINLNSFGPMSKMDLIRKNVHEKPVGNQIINRLIKHGWVDQVESEKDKRSKLIFITKAGKDELEKHMGKIREATKIVSGDLTLSEKMTLIRLLNKLSVFHKELYDKNIEGEDLLSEGLKKQADS</sequence>
<keyword evidence="3" id="KW-1185">Reference proteome</keyword>
<dbReference type="EMBL" id="JBHTKY010000020">
    <property type="protein sequence ID" value="MFD1166564.1"/>
    <property type="molecule type" value="Genomic_DNA"/>
</dbReference>
<dbReference type="SUPFAM" id="SSF46785">
    <property type="entry name" value="Winged helix' DNA-binding domain"/>
    <property type="match status" value="1"/>
</dbReference>
<dbReference type="RefSeq" id="WP_380897326.1">
    <property type="nucleotide sequence ID" value="NZ_JBHTKY010000020.1"/>
</dbReference>
<dbReference type="InterPro" id="IPR036390">
    <property type="entry name" value="WH_DNA-bd_sf"/>
</dbReference>
<dbReference type="SMART" id="SM00347">
    <property type="entry name" value="HTH_MARR"/>
    <property type="match status" value="1"/>
</dbReference>
<name>A0ABW3RNA8_9SPHI</name>
<proteinExistence type="predicted"/>
<dbReference type="Pfam" id="PF12802">
    <property type="entry name" value="MarR_2"/>
    <property type="match status" value="1"/>
</dbReference>
<evidence type="ECO:0000313" key="3">
    <source>
        <dbReference type="Proteomes" id="UP001597205"/>
    </source>
</evidence>
<organism evidence="2 3">
    <name type="scientific">Sphingobacterium daejeonense</name>
    <dbReference type="NCBI Taxonomy" id="371142"/>
    <lineage>
        <taxon>Bacteria</taxon>
        <taxon>Pseudomonadati</taxon>
        <taxon>Bacteroidota</taxon>
        <taxon>Sphingobacteriia</taxon>
        <taxon>Sphingobacteriales</taxon>
        <taxon>Sphingobacteriaceae</taxon>
        <taxon>Sphingobacterium</taxon>
    </lineage>
</organism>
<dbReference type="Proteomes" id="UP001597205">
    <property type="component" value="Unassembled WGS sequence"/>
</dbReference>
<comment type="caution">
    <text evidence="2">The sequence shown here is derived from an EMBL/GenBank/DDBJ whole genome shotgun (WGS) entry which is preliminary data.</text>
</comment>
<dbReference type="Gene3D" id="1.10.10.10">
    <property type="entry name" value="Winged helix-like DNA-binding domain superfamily/Winged helix DNA-binding domain"/>
    <property type="match status" value="1"/>
</dbReference>
<evidence type="ECO:0000313" key="2">
    <source>
        <dbReference type="EMBL" id="MFD1166564.1"/>
    </source>
</evidence>
<dbReference type="InterPro" id="IPR036388">
    <property type="entry name" value="WH-like_DNA-bd_sf"/>
</dbReference>
<dbReference type="PROSITE" id="PS50995">
    <property type="entry name" value="HTH_MARR_2"/>
    <property type="match status" value="1"/>
</dbReference>
<accession>A0ABW3RNA8</accession>
<dbReference type="InterPro" id="IPR000835">
    <property type="entry name" value="HTH_MarR-typ"/>
</dbReference>